<dbReference type="EMBL" id="PYBW01000138">
    <property type="protein sequence ID" value="PYC68373.1"/>
    <property type="molecule type" value="Genomic_DNA"/>
</dbReference>
<organism evidence="1 2">
    <name type="scientific">Streptomyces tateyamensis</name>
    <dbReference type="NCBI Taxonomy" id="565073"/>
    <lineage>
        <taxon>Bacteria</taxon>
        <taxon>Bacillati</taxon>
        <taxon>Actinomycetota</taxon>
        <taxon>Actinomycetes</taxon>
        <taxon>Kitasatosporales</taxon>
        <taxon>Streptomycetaceae</taxon>
        <taxon>Streptomyces</taxon>
    </lineage>
</organism>
<protein>
    <submittedName>
        <fullName evidence="1">Uncharacterized protein</fullName>
    </submittedName>
</protein>
<accession>A0A2V4N1C9</accession>
<keyword evidence="2" id="KW-1185">Reference proteome</keyword>
<reference evidence="1 2" key="1">
    <citation type="submission" date="2018-03" db="EMBL/GenBank/DDBJ databases">
        <title>Bioinformatic expansion and discovery of thiopeptide antibiotics.</title>
        <authorList>
            <person name="Schwalen C.J."/>
            <person name="Hudson G.A."/>
            <person name="Mitchell D.A."/>
        </authorList>
    </citation>
    <scope>NUCLEOTIDE SEQUENCE [LARGE SCALE GENOMIC DNA]</scope>
    <source>
        <strain evidence="1 2">ATCC 21389</strain>
    </source>
</reference>
<gene>
    <name evidence="1" type="ORF">C7C46_29150</name>
</gene>
<evidence type="ECO:0000313" key="2">
    <source>
        <dbReference type="Proteomes" id="UP000248039"/>
    </source>
</evidence>
<evidence type="ECO:0000313" key="1">
    <source>
        <dbReference type="EMBL" id="PYC68373.1"/>
    </source>
</evidence>
<comment type="caution">
    <text evidence="1">The sequence shown here is derived from an EMBL/GenBank/DDBJ whole genome shotgun (WGS) entry which is preliminary data.</text>
</comment>
<dbReference type="AlphaFoldDB" id="A0A2V4N1C9"/>
<proteinExistence type="predicted"/>
<dbReference type="Proteomes" id="UP000248039">
    <property type="component" value="Unassembled WGS sequence"/>
</dbReference>
<sequence length="117" mass="11576">MAVAPESLGAGRLKGAVTESCFPSAVVTDASGPVPPPDNLSEFGVTAGLSVPSGLVWSVASIAAHPEPCLTRTGAAESSVVSVPLGFTTVEEVAVVSASTGTDLPVDFACTRAFAMA</sequence>
<name>A0A2V4N1C9_9ACTN</name>